<accession>C1N5W2</accession>
<reference evidence="4 5" key="1">
    <citation type="journal article" date="2009" name="Science">
        <title>Green evolution and dynamic adaptations revealed by genomes of the marine picoeukaryotes Micromonas.</title>
        <authorList>
            <person name="Worden A.Z."/>
            <person name="Lee J.H."/>
            <person name="Mock T."/>
            <person name="Rouze P."/>
            <person name="Simmons M.P."/>
            <person name="Aerts A.L."/>
            <person name="Allen A.E."/>
            <person name="Cuvelier M.L."/>
            <person name="Derelle E."/>
            <person name="Everett M.V."/>
            <person name="Foulon E."/>
            <person name="Grimwood J."/>
            <person name="Gundlach H."/>
            <person name="Henrissat B."/>
            <person name="Napoli C."/>
            <person name="McDonald S.M."/>
            <person name="Parker M.S."/>
            <person name="Rombauts S."/>
            <person name="Salamov A."/>
            <person name="Von Dassow P."/>
            <person name="Badger J.H."/>
            <person name="Coutinho P.M."/>
            <person name="Demir E."/>
            <person name="Dubchak I."/>
            <person name="Gentemann C."/>
            <person name="Eikrem W."/>
            <person name="Gready J.E."/>
            <person name="John U."/>
            <person name="Lanier W."/>
            <person name="Lindquist E.A."/>
            <person name="Lucas S."/>
            <person name="Mayer K.F."/>
            <person name="Moreau H."/>
            <person name="Not F."/>
            <person name="Otillar R."/>
            <person name="Panaud O."/>
            <person name="Pangilinan J."/>
            <person name="Paulsen I."/>
            <person name="Piegu B."/>
            <person name="Poliakov A."/>
            <person name="Robbens S."/>
            <person name="Schmutz J."/>
            <person name="Toulza E."/>
            <person name="Wyss T."/>
            <person name="Zelensky A."/>
            <person name="Zhou K."/>
            <person name="Armbrust E.V."/>
            <person name="Bhattacharya D."/>
            <person name="Goodenough U.W."/>
            <person name="Van de Peer Y."/>
            <person name="Grigoriev I.V."/>
        </authorList>
    </citation>
    <scope>NUCLEOTIDE SEQUENCE [LARGE SCALE GENOMIC DNA]</scope>
    <source>
        <strain evidence="4 5">CCMP1545</strain>
    </source>
</reference>
<gene>
    <name evidence="4" type="ORF">MICPUCDRAFT_53064</name>
</gene>
<dbReference type="InterPro" id="IPR027193">
    <property type="entry name" value="Noc4"/>
</dbReference>
<dbReference type="RefSeq" id="XP_003063435.1">
    <property type="nucleotide sequence ID" value="XM_003063389.1"/>
</dbReference>
<dbReference type="eggNOG" id="KOG2154">
    <property type="taxonomic scope" value="Eukaryota"/>
</dbReference>
<proteinExistence type="inferred from homology"/>
<evidence type="ECO:0000256" key="1">
    <source>
        <dbReference type="ARBA" id="ARBA00007797"/>
    </source>
</evidence>
<sequence length="635" mass="68424">MGGVAALGVALNLGGDKATHNVEKLLEALRDVRGGGGGGKAEADARAAIVALETFFSERLGKGELRVAGTKAAALDASAMKRAEWLGRQYKLFLKRLCALVAGGGGGGRHRHRGDDGGDDTFEPVSPRTTTLALAATMECARSEHPGTFAADPWVNALRAATTGDAFTPELLGAMSSRYFRRVLYTGPHTTPSACYADARYHAYQCVVKLCEETRAKAAAKKRGRREEDREREDDVARCVYDVLANLPREFDDFASGGDIGAKPAAGGDEENFEAMLGLMKGGDIGGDVEERRDEEKAWCLGLSVGEAAAAERAADAAKAAGARRKETDAAVAAATATATAARKAAAKTSPKWKDGKRHRRLFADAWLAFLRTPMPPDIYRKTLTSLHDDVIPHLPNPQLLSDFCTHSIDRGGLDGMLALNGIFVLMTKHGLEYPAFYAKLYGLLTPEAFHARGRGGFFELLDVFLKSSALPGYLAAAFIKRLARLALRAPPAGAMTCVAFAHNLLRRHPGCAVLVHRGPTEERASAAEGALASFASDPYSEREPDPAKCDALKSSLWELKTLAESHYHPQVVKLVKMIQERDLSDRVKTKELPVKALCAASYASLVAEELDARVKVRSIQWFPYDPVRVVNADP</sequence>
<dbReference type="Proteomes" id="UP000001876">
    <property type="component" value="Unassembled WGS sequence"/>
</dbReference>
<dbReference type="PANTHER" id="PTHR12455:SF0">
    <property type="entry name" value="NUCLEOLAR COMPLEX PROTEIN 4 HOMOLOG"/>
    <property type="match status" value="1"/>
</dbReference>
<keyword evidence="5" id="KW-1185">Reference proteome</keyword>
<evidence type="ECO:0000313" key="4">
    <source>
        <dbReference type="EMBL" id="EEH52571.1"/>
    </source>
</evidence>
<dbReference type="OMA" id="ATMECAR"/>
<dbReference type="AlphaFoldDB" id="C1N5W2"/>
<dbReference type="Pfam" id="PF03914">
    <property type="entry name" value="CBF"/>
    <property type="match status" value="1"/>
</dbReference>
<evidence type="ECO:0000256" key="2">
    <source>
        <dbReference type="SAM" id="MobiDB-lite"/>
    </source>
</evidence>
<dbReference type="InterPro" id="IPR005612">
    <property type="entry name" value="CCAAT-binding_factor"/>
</dbReference>
<dbReference type="GO" id="GO:0032040">
    <property type="term" value="C:small-subunit processome"/>
    <property type="evidence" value="ECO:0007669"/>
    <property type="project" value="TreeGrafter"/>
</dbReference>
<evidence type="ECO:0000313" key="5">
    <source>
        <dbReference type="Proteomes" id="UP000001876"/>
    </source>
</evidence>
<protein>
    <submittedName>
        <fullName evidence="4">Predicted protein</fullName>
    </submittedName>
</protein>
<comment type="similarity">
    <text evidence="1">Belongs to the CBF/MAK21 family.</text>
</comment>
<dbReference type="GO" id="GO:0030692">
    <property type="term" value="C:Noc4p-Nop14p complex"/>
    <property type="evidence" value="ECO:0007669"/>
    <property type="project" value="TreeGrafter"/>
</dbReference>
<evidence type="ECO:0000259" key="3">
    <source>
        <dbReference type="Pfam" id="PF03914"/>
    </source>
</evidence>
<dbReference type="PANTHER" id="PTHR12455">
    <property type="entry name" value="NUCLEOLAR COMPLEX PROTEIN 4"/>
    <property type="match status" value="1"/>
</dbReference>
<feature type="domain" description="CCAAT-binding factor" evidence="3">
    <location>
        <begin position="417"/>
        <end position="575"/>
    </location>
</feature>
<name>C1N5W2_MICPC</name>
<dbReference type="KEGG" id="mpp:MICPUCDRAFT_53064"/>
<dbReference type="GeneID" id="9688665"/>
<dbReference type="GO" id="GO:0042254">
    <property type="term" value="P:ribosome biogenesis"/>
    <property type="evidence" value="ECO:0007669"/>
    <property type="project" value="InterPro"/>
</dbReference>
<dbReference type="EMBL" id="GG663748">
    <property type="protein sequence ID" value="EEH52571.1"/>
    <property type="molecule type" value="Genomic_DNA"/>
</dbReference>
<organism evidence="5">
    <name type="scientific">Micromonas pusilla (strain CCMP1545)</name>
    <name type="common">Picoplanktonic green alga</name>
    <dbReference type="NCBI Taxonomy" id="564608"/>
    <lineage>
        <taxon>Eukaryota</taxon>
        <taxon>Viridiplantae</taxon>
        <taxon>Chlorophyta</taxon>
        <taxon>Mamiellophyceae</taxon>
        <taxon>Mamiellales</taxon>
        <taxon>Mamiellaceae</taxon>
        <taxon>Micromonas</taxon>
    </lineage>
</organism>
<feature type="region of interest" description="Disordered" evidence="2">
    <location>
        <begin position="106"/>
        <end position="125"/>
    </location>
</feature>
<dbReference type="OrthoDB" id="10263185at2759"/>
<dbReference type="STRING" id="564608.C1N5W2"/>